<comment type="caution">
    <text evidence="5">Lacks conserved residue(s) required for the propagation of feature annotation.</text>
</comment>
<dbReference type="SMART" id="SM00181">
    <property type="entry name" value="EGF"/>
    <property type="match status" value="10"/>
</dbReference>
<dbReference type="Proteomes" id="UP000663877">
    <property type="component" value="Unassembled WGS sequence"/>
</dbReference>
<evidence type="ECO:0000313" key="13">
    <source>
        <dbReference type="Proteomes" id="UP000663877"/>
    </source>
</evidence>
<feature type="chain" id="PRO_5036411668" evidence="6">
    <location>
        <begin position="24"/>
        <end position="628"/>
    </location>
</feature>
<dbReference type="EMBL" id="CAJNOM010000037">
    <property type="protein sequence ID" value="CAF0878923.1"/>
    <property type="molecule type" value="Genomic_DNA"/>
</dbReference>
<dbReference type="EMBL" id="CAJNOI010000806">
    <property type="protein sequence ID" value="CAF1348140.1"/>
    <property type="molecule type" value="Genomic_DNA"/>
</dbReference>
<dbReference type="InterPro" id="IPR002049">
    <property type="entry name" value="LE_dom"/>
</dbReference>
<feature type="domain" description="EMI" evidence="8">
    <location>
        <begin position="42"/>
        <end position="124"/>
    </location>
</feature>
<evidence type="ECO:0000256" key="1">
    <source>
        <dbReference type="ARBA" id="ARBA00022536"/>
    </source>
</evidence>
<keyword evidence="3" id="KW-0677">Repeat</keyword>
<evidence type="ECO:0000313" key="9">
    <source>
        <dbReference type="EMBL" id="CAF0878923.1"/>
    </source>
</evidence>
<dbReference type="PROSITE" id="PS50026">
    <property type="entry name" value="EGF_3"/>
    <property type="match status" value="1"/>
</dbReference>
<feature type="signal peptide" evidence="6">
    <location>
        <begin position="1"/>
        <end position="23"/>
    </location>
</feature>
<dbReference type="InterPro" id="IPR042635">
    <property type="entry name" value="MEGF10/SREC1/2-like"/>
</dbReference>
<evidence type="ECO:0000313" key="10">
    <source>
        <dbReference type="EMBL" id="CAF1348140.1"/>
    </source>
</evidence>
<dbReference type="InterPro" id="IPR011489">
    <property type="entry name" value="EMI_domain"/>
</dbReference>
<dbReference type="AlphaFoldDB" id="A0A815H9U9"/>
<protein>
    <submittedName>
        <fullName evidence="10">Uncharacterized protein</fullName>
    </submittedName>
</protein>
<dbReference type="Pfam" id="PF00053">
    <property type="entry name" value="EGF_laminin"/>
    <property type="match status" value="3"/>
</dbReference>
<dbReference type="PROSITE" id="PS00022">
    <property type="entry name" value="EGF_1"/>
    <property type="match status" value="4"/>
</dbReference>
<name>A0A815H9U9_9BILA</name>
<comment type="caution">
    <text evidence="10">The sequence shown here is derived from an EMBL/GenBank/DDBJ whole genome shotgun (WGS) entry which is preliminary data.</text>
</comment>
<dbReference type="PANTHER" id="PTHR24043">
    <property type="entry name" value="SCAVENGER RECEPTOR CLASS F"/>
    <property type="match status" value="1"/>
</dbReference>
<sequence length="628" mass="69694">MFMNQTRCFVLLLLLLLLVVLSATTIDIEDDSNDDIELTSDMPNVCSKIETRTITKLIPCLKSYDHLVKVWSRNCSNGRRVCPIYEHKTEYYRSEQKVTKEVNITIYHCCLGWTRLIHDYGCPIAMQPNRVQRKIPLRHQINSMNNRCPHNRFGIHCEYSCSQCVYGTCNWRMKTCDCQSDFTGTFCNQTTLFGRIDQMHRCQLCHKGNTASCHMETGKCQCLPGHHGIHCEEDCPMNSYGRDCVHRCSCQNGAKCDSRDGHCFCLAGFTGSRCETACPQGTFGHMCLQKCQCGSDNNVCNSRTGECNAFLCNGNSKCLLEQERKKSYISLCPEGFFGPPRCRQKCMCVNNAQCDPLSGRCLCHSGHVGRYCERSCERGWYGPGCIHRCECHDDTACDARTGACSCKMGMTGKFCDEECPEGTYGQNCSEICQCKNGARCNKVTGCCSCPVGYHGSFCQFSCRPFTFGFYCSETCNCSSETSDGCDGKTGKCRCKSGFHGERCETPCSAGQWGEDCLNKCDCSGSSCNSQTGLCNCSPGRTGIRCEQDCPMNTYGIGCKPCLCQSFQLCDVVTGECQCPAGWKGDACQFPSTANGPEIVSSISDDKVQAIQLTVDDNDERLSIRIGLD</sequence>
<gene>
    <name evidence="10" type="ORF">BJG266_LOCUS34800</name>
    <name evidence="11" type="ORF">QVE165_LOCUS51879</name>
    <name evidence="9" type="ORF">QVE165_LOCUS8304</name>
</gene>
<keyword evidence="2 6" id="KW-0732">Signal</keyword>
<feature type="disulfide bond" evidence="5">
    <location>
        <begin position="265"/>
        <end position="274"/>
    </location>
</feature>
<dbReference type="InterPro" id="IPR000742">
    <property type="entry name" value="EGF"/>
</dbReference>
<dbReference type="PANTHER" id="PTHR24043:SF8">
    <property type="entry name" value="EGF-LIKE DOMAIN-CONTAINING PROTEIN"/>
    <property type="match status" value="1"/>
</dbReference>
<dbReference type="OrthoDB" id="409374at2759"/>
<evidence type="ECO:0000313" key="12">
    <source>
        <dbReference type="Proteomes" id="UP000663832"/>
    </source>
</evidence>
<feature type="domain" description="EGF-like" evidence="7">
    <location>
        <begin position="245"/>
        <end position="275"/>
    </location>
</feature>
<dbReference type="Proteomes" id="UP000663832">
    <property type="component" value="Unassembled WGS sequence"/>
</dbReference>
<keyword evidence="1 5" id="KW-0245">EGF-like domain</keyword>
<accession>A0A815H9U9</accession>
<evidence type="ECO:0000256" key="4">
    <source>
        <dbReference type="ARBA" id="ARBA00023157"/>
    </source>
</evidence>
<dbReference type="Gene3D" id="2.170.300.10">
    <property type="entry name" value="Tie2 ligand-binding domain superfamily"/>
    <property type="match status" value="3"/>
</dbReference>
<evidence type="ECO:0000256" key="6">
    <source>
        <dbReference type="SAM" id="SignalP"/>
    </source>
</evidence>
<evidence type="ECO:0000256" key="2">
    <source>
        <dbReference type="ARBA" id="ARBA00022729"/>
    </source>
</evidence>
<dbReference type="PROSITE" id="PS51041">
    <property type="entry name" value="EMI"/>
    <property type="match status" value="1"/>
</dbReference>
<organism evidence="10 13">
    <name type="scientific">Adineta steineri</name>
    <dbReference type="NCBI Taxonomy" id="433720"/>
    <lineage>
        <taxon>Eukaryota</taxon>
        <taxon>Metazoa</taxon>
        <taxon>Spiralia</taxon>
        <taxon>Gnathifera</taxon>
        <taxon>Rotifera</taxon>
        <taxon>Eurotatoria</taxon>
        <taxon>Bdelloidea</taxon>
        <taxon>Adinetida</taxon>
        <taxon>Adinetidae</taxon>
        <taxon>Adineta</taxon>
    </lineage>
</organism>
<evidence type="ECO:0000259" key="8">
    <source>
        <dbReference type="PROSITE" id="PS51041"/>
    </source>
</evidence>
<reference evidence="10" key="1">
    <citation type="submission" date="2021-02" db="EMBL/GenBank/DDBJ databases">
        <authorList>
            <person name="Nowell W R."/>
        </authorList>
    </citation>
    <scope>NUCLEOTIDE SEQUENCE</scope>
</reference>
<keyword evidence="12" id="KW-1185">Reference proteome</keyword>
<dbReference type="EMBL" id="CAJNOM010001162">
    <property type="protein sequence ID" value="CAF1595823.1"/>
    <property type="molecule type" value="Genomic_DNA"/>
</dbReference>
<dbReference type="PRINTS" id="PR00011">
    <property type="entry name" value="EGFLAMININ"/>
</dbReference>
<keyword evidence="4 5" id="KW-1015">Disulfide bond</keyword>
<dbReference type="FunFam" id="2.170.300.10:FF:000041">
    <property type="entry name" value="Tyrosine protein kinase receptor tie-1, putative"/>
    <property type="match status" value="1"/>
</dbReference>
<evidence type="ECO:0000259" key="7">
    <source>
        <dbReference type="PROSITE" id="PS50026"/>
    </source>
</evidence>
<dbReference type="GO" id="GO:0005044">
    <property type="term" value="F:scavenger receptor activity"/>
    <property type="evidence" value="ECO:0007669"/>
    <property type="project" value="InterPro"/>
</dbReference>
<dbReference type="SMART" id="SM00180">
    <property type="entry name" value="EGF_Lam"/>
    <property type="match status" value="7"/>
</dbReference>
<evidence type="ECO:0000256" key="3">
    <source>
        <dbReference type="ARBA" id="ARBA00022737"/>
    </source>
</evidence>
<proteinExistence type="predicted"/>
<evidence type="ECO:0000313" key="11">
    <source>
        <dbReference type="EMBL" id="CAF1595823.1"/>
    </source>
</evidence>
<evidence type="ECO:0000256" key="5">
    <source>
        <dbReference type="PROSITE-ProRule" id="PRU00076"/>
    </source>
</evidence>